<proteinExistence type="predicted"/>
<sequence length="380" mass="43381">MKIYTHINIYNNNKIYRMSPFCVFGVGVEVWGWVIHWIYPARSLDVLQFSLCPCSCFSPLSSHPLIMIIRTRFLFIALSFVCCYAEGVRSKSKVCANVFCGAGRECSVTEKGEPTCLCIEQCKPHNHPVCGSNGKMYQNHCELHRDACLTGVKIQISHDGQCEEKKMEKIINSPIVCYLADRNELRSRVIEWLQSEVEPDGWFSKGSNFSDVLLKYFQSYDNGDAQLDSAELLKFIQHNETAVNITSPYAEDENNRLLRSLCVDALIELSDENADWKLSFDEFLNCLRPGFNPPERKCALEDETYEDGAETQMECNRCICACGNWVCTAVICDGSNKLQALEEMEGNNQEMTEEEWVQRVAELNKHQETVEKMKMGDKEV</sequence>
<protein>
    <submittedName>
        <fullName evidence="2">Follistatin-related protein 1a isoform X1</fullName>
    </submittedName>
</protein>
<organism evidence="1 2">
    <name type="scientific">Danio rerio</name>
    <name type="common">Zebrafish</name>
    <name type="synonym">Brachydanio rerio</name>
    <dbReference type="NCBI Taxonomy" id="7955"/>
    <lineage>
        <taxon>Eukaryota</taxon>
        <taxon>Metazoa</taxon>
        <taxon>Chordata</taxon>
        <taxon>Craniata</taxon>
        <taxon>Vertebrata</taxon>
        <taxon>Euteleostomi</taxon>
        <taxon>Actinopterygii</taxon>
        <taxon>Neopterygii</taxon>
        <taxon>Teleostei</taxon>
        <taxon>Ostariophysi</taxon>
        <taxon>Cypriniformes</taxon>
        <taxon>Danionidae</taxon>
        <taxon>Danioninae</taxon>
        <taxon>Danio</taxon>
    </lineage>
</organism>
<reference evidence="2" key="1">
    <citation type="submission" date="2025-08" db="UniProtKB">
        <authorList>
            <consortium name="RefSeq"/>
        </authorList>
    </citation>
    <scope>IDENTIFICATION</scope>
    <source>
        <strain evidence="2">Tuebingen</strain>
        <tissue evidence="2">Fibroblasts and whole tissue</tissue>
    </source>
</reference>
<name>A0AC58GNE2_DANRE</name>
<accession>A0AC58GNE2</accession>
<evidence type="ECO:0000313" key="2">
    <source>
        <dbReference type="RefSeq" id="XP_073771261.1"/>
    </source>
</evidence>
<dbReference type="Proteomes" id="UP000000437">
    <property type="component" value="Chromosome 1"/>
</dbReference>
<gene>
    <name evidence="2" type="primary">fstl1a</name>
    <name evidence="2" type="synonym">fstl1</name>
    <name evidence="2" type="synonym">wu:fc75h02</name>
    <name evidence="2" type="synonym">zgc:110703</name>
</gene>
<evidence type="ECO:0000313" key="1">
    <source>
        <dbReference type="Proteomes" id="UP000000437"/>
    </source>
</evidence>
<dbReference type="RefSeq" id="XP_073771261.1">
    <property type="nucleotide sequence ID" value="XM_073915160.1"/>
</dbReference>
<keyword evidence="1" id="KW-1185">Reference proteome</keyword>